<accession>A0A1H5ZE45</accession>
<organism evidence="2 3">
    <name type="scientific">Halobellus limi</name>
    <dbReference type="NCBI Taxonomy" id="699433"/>
    <lineage>
        <taxon>Archaea</taxon>
        <taxon>Methanobacteriati</taxon>
        <taxon>Methanobacteriota</taxon>
        <taxon>Stenosarchaea group</taxon>
        <taxon>Halobacteria</taxon>
        <taxon>Halobacteriales</taxon>
        <taxon>Haloferacaceae</taxon>
        <taxon>Halobellus</taxon>
    </lineage>
</organism>
<reference evidence="2 3" key="1">
    <citation type="submission" date="2016-10" db="EMBL/GenBank/DDBJ databases">
        <authorList>
            <person name="de Groot N.N."/>
        </authorList>
    </citation>
    <scope>NUCLEOTIDE SEQUENCE [LARGE SCALE GENOMIC DNA]</scope>
    <source>
        <strain evidence="2 3">CGMCC 1.10331</strain>
    </source>
</reference>
<dbReference type="KEGG" id="hlm:DV707_10895"/>
<dbReference type="Proteomes" id="UP000236740">
    <property type="component" value="Unassembled WGS sequence"/>
</dbReference>
<sequence>MATTEIDCGADVAEILRLSAETYESKTTDYGSSWRAIGHIIHLLARGEPIVLETPEDIIAFGLFTRRMDKFAREFNGTFLSESLTFEALADSPEDESVYAAMAAANIRDMEDREMTDPNRVGIGAK</sequence>
<dbReference type="Proteomes" id="UP000296733">
    <property type="component" value="Chromosome"/>
</dbReference>
<evidence type="ECO:0000313" key="2">
    <source>
        <dbReference type="EMBL" id="SEG34541.1"/>
    </source>
</evidence>
<dbReference type="AlphaFoldDB" id="A0A1H5ZE45"/>
<dbReference type="RefSeq" id="WP_103991670.1">
    <property type="nucleotide sequence ID" value="NZ_CP031311.1"/>
</dbReference>
<evidence type="ECO:0000313" key="4">
    <source>
        <dbReference type="Proteomes" id="UP000296733"/>
    </source>
</evidence>
<proteinExistence type="predicted"/>
<dbReference type="EMBL" id="FNVN01000002">
    <property type="protein sequence ID" value="SEG34541.1"/>
    <property type="molecule type" value="Genomic_DNA"/>
</dbReference>
<name>A0A1H5ZE45_9EURY</name>
<evidence type="ECO:0000313" key="3">
    <source>
        <dbReference type="Proteomes" id="UP000236740"/>
    </source>
</evidence>
<gene>
    <name evidence="1" type="ORF">DV707_10895</name>
    <name evidence="2" type="ORF">SAMN04488133_1958</name>
</gene>
<dbReference type="OrthoDB" id="346411at2157"/>
<evidence type="ECO:0000313" key="1">
    <source>
        <dbReference type="EMBL" id="QCC48128.1"/>
    </source>
</evidence>
<keyword evidence="3" id="KW-1185">Reference proteome</keyword>
<reference evidence="1 4" key="2">
    <citation type="journal article" date="2019" name="Nat. Commun.">
        <title>A new type of DNA phosphorothioation-based antiviral system in archaea.</title>
        <authorList>
            <person name="Xiong L."/>
            <person name="Liu S."/>
            <person name="Chen S."/>
            <person name="Xiao Y."/>
            <person name="Zhu B."/>
            <person name="Gao Y."/>
            <person name="Zhang Y."/>
            <person name="Chen B."/>
            <person name="Luo J."/>
            <person name="Deng Z."/>
            <person name="Chen X."/>
            <person name="Wang L."/>
            <person name="Chen S."/>
        </authorList>
    </citation>
    <scope>NUCLEOTIDE SEQUENCE [LARGE SCALE GENOMIC DNA]</scope>
    <source>
        <strain evidence="1 4">CGMCC 1.10331</strain>
    </source>
</reference>
<dbReference type="EMBL" id="CP031311">
    <property type="protein sequence ID" value="QCC48128.1"/>
    <property type="molecule type" value="Genomic_DNA"/>
</dbReference>
<dbReference type="GeneID" id="39858606"/>
<protein>
    <submittedName>
        <fullName evidence="2">Uncharacterized protein</fullName>
    </submittedName>
</protein>